<dbReference type="Proteomes" id="UP001241472">
    <property type="component" value="Unassembled WGS sequence"/>
</dbReference>
<evidence type="ECO:0000313" key="2">
    <source>
        <dbReference type="Proteomes" id="UP001241472"/>
    </source>
</evidence>
<accession>A0ABT9PSX3</accession>
<protein>
    <submittedName>
        <fullName evidence="1">Uncharacterized protein</fullName>
    </submittedName>
</protein>
<comment type="caution">
    <text evidence="1">The sequence shown here is derived from an EMBL/GenBank/DDBJ whole genome shotgun (WGS) entry which is preliminary data.</text>
</comment>
<gene>
    <name evidence="1" type="ORF">J2T09_002318</name>
</gene>
<dbReference type="RefSeq" id="WP_306834399.1">
    <property type="nucleotide sequence ID" value="NZ_JAUSRF010000006.1"/>
</dbReference>
<proteinExistence type="predicted"/>
<dbReference type="EMBL" id="JAUSRF010000006">
    <property type="protein sequence ID" value="MDP9837566.1"/>
    <property type="molecule type" value="Genomic_DNA"/>
</dbReference>
<organism evidence="1 2">
    <name type="scientific">Neorhizobium huautlense</name>
    <dbReference type="NCBI Taxonomy" id="67774"/>
    <lineage>
        <taxon>Bacteria</taxon>
        <taxon>Pseudomonadati</taxon>
        <taxon>Pseudomonadota</taxon>
        <taxon>Alphaproteobacteria</taxon>
        <taxon>Hyphomicrobiales</taxon>
        <taxon>Rhizobiaceae</taxon>
        <taxon>Rhizobium/Agrobacterium group</taxon>
        <taxon>Neorhizobium</taxon>
    </lineage>
</organism>
<sequence length="54" mass="5944">MRIEISNVELLALKKLALISGALAQSLSDLSAVREQKALTRVLIEVINRAEAKR</sequence>
<reference evidence="1 2" key="1">
    <citation type="submission" date="2023-07" db="EMBL/GenBank/DDBJ databases">
        <title>Sorghum-associated microbial communities from plants grown in Nebraska, USA.</title>
        <authorList>
            <person name="Schachtman D."/>
        </authorList>
    </citation>
    <scope>NUCLEOTIDE SEQUENCE [LARGE SCALE GENOMIC DNA]</scope>
    <source>
        <strain evidence="1 2">DS1307</strain>
    </source>
</reference>
<keyword evidence="2" id="KW-1185">Reference proteome</keyword>
<name>A0ABT9PSX3_9HYPH</name>
<evidence type="ECO:0000313" key="1">
    <source>
        <dbReference type="EMBL" id="MDP9837566.1"/>
    </source>
</evidence>